<reference evidence="6" key="1">
    <citation type="submission" date="2021-10" db="EMBL/GenBank/DDBJ databases">
        <title>De novo Genome Assembly of Clathrus columnatus (Basidiomycota, Fungi) Using Illumina and Nanopore Sequence Data.</title>
        <authorList>
            <person name="Ogiso-Tanaka E."/>
            <person name="Itagaki H."/>
            <person name="Hosoya T."/>
            <person name="Hosaka K."/>
        </authorList>
    </citation>
    <scope>NUCLEOTIDE SEQUENCE</scope>
    <source>
        <strain evidence="6">MO-923</strain>
    </source>
</reference>
<protein>
    <recommendedName>
        <fullName evidence="5">Bromo domain-containing protein</fullName>
    </recommendedName>
</protein>
<evidence type="ECO:0000256" key="2">
    <source>
        <dbReference type="ARBA" id="ARBA00023117"/>
    </source>
</evidence>
<dbReference type="PANTHER" id="PTHR45750">
    <property type="entry name" value="GH11602P"/>
    <property type="match status" value="1"/>
</dbReference>
<gene>
    <name evidence="6" type="ORF">Clacol_000671</name>
</gene>
<accession>A0AAV4ZWZ5</accession>
<dbReference type="GO" id="GO:0010484">
    <property type="term" value="F:histone H3 acetyltransferase activity"/>
    <property type="evidence" value="ECO:0007669"/>
    <property type="project" value="TreeGrafter"/>
</dbReference>
<keyword evidence="1" id="KW-0808">Transferase</keyword>
<dbReference type="PRINTS" id="PR00503">
    <property type="entry name" value="BROMODOMAIN"/>
</dbReference>
<dbReference type="PROSITE" id="PS00633">
    <property type="entry name" value="BROMODOMAIN_1"/>
    <property type="match status" value="1"/>
</dbReference>
<dbReference type="AlphaFoldDB" id="A0AAV4ZWZ5"/>
<organism evidence="6 7">
    <name type="scientific">Clathrus columnatus</name>
    <dbReference type="NCBI Taxonomy" id="1419009"/>
    <lineage>
        <taxon>Eukaryota</taxon>
        <taxon>Fungi</taxon>
        <taxon>Dikarya</taxon>
        <taxon>Basidiomycota</taxon>
        <taxon>Agaricomycotina</taxon>
        <taxon>Agaricomycetes</taxon>
        <taxon>Phallomycetidae</taxon>
        <taxon>Phallales</taxon>
        <taxon>Clathraceae</taxon>
        <taxon>Clathrus</taxon>
    </lineage>
</organism>
<dbReference type="Pfam" id="PF00439">
    <property type="entry name" value="Bromodomain"/>
    <property type="match status" value="1"/>
</dbReference>
<dbReference type="InterPro" id="IPR018359">
    <property type="entry name" value="Bromodomain_CS"/>
</dbReference>
<sequence length="180" mass="20546">MRRDRVDNVPVQAILTKIRKISKSHVIYPPLPQFVNATHGEEVTVDWQTVPGLRDSGWTPSMTEQPRPASKNPQHNLMAKWLSALQGHGAAWPFLQPVNSDDVVDYYDVVKNPMDFGTMEDKLERNMYPDIESFLADANLVFDNCMLYNPEDSGYVKRARKLAKFLKDMVTADKNRANIP</sequence>
<dbReference type="InterPro" id="IPR036427">
    <property type="entry name" value="Bromodomain-like_sf"/>
</dbReference>
<dbReference type="GO" id="GO:0000123">
    <property type="term" value="C:histone acetyltransferase complex"/>
    <property type="evidence" value="ECO:0007669"/>
    <property type="project" value="TreeGrafter"/>
</dbReference>
<evidence type="ECO:0000256" key="1">
    <source>
        <dbReference type="ARBA" id="ARBA00022679"/>
    </source>
</evidence>
<keyword evidence="7" id="KW-1185">Reference proteome</keyword>
<proteinExistence type="predicted"/>
<keyword evidence="2 4" id="KW-0103">Bromodomain</keyword>
<dbReference type="EMBL" id="BPWL01000001">
    <property type="protein sequence ID" value="GJJ06479.1"/>
    <property type="molecule type" value="Genomic_DNA"/>
</dbReference>
<evidence type="ECO:0000256" key="4">
    <source>
        <dbReference type="PROSITE-ProRule" id="PRU00035"/>
    </source>
</evidence>
<dbReference type="InterPro" id="IPR001487">
    <property type="entry name" value="Bromodomain"/>
</dbReference>
<name>A0AAV4ZWZ5_9AGAM</name>
<keyword evidence="3" id="KW-0012">Acyltransferase</keyword>
<comment type="caution">
    <text evidence="6">The sequence shown here is derived from an EMBL/GenBank/DDBJ whole genome shotgun (WGS) entry which is preliminary data.</text>
</comment>
<feature type="domain" description="Bromo" evidence="5">
    <location>
        <begin position="86"/>
        <end position="156"/>
    </location>
</feature>
<dbReference type="SMART" id="SM00297">
    <property type="entry name" value="BROMO"/>
    <property type="match status" value="1"/>
</dbReference>
<dbReference type="Proteomes" id="UP001050691">
    <property type="component" value="Unassembled WGS sequence"/>
</dbReference>
<evidence type="ECO:0000259" key="5">
    <source>
        <dbReference type="PROSITE" id="PS50014"/>
    </source>
</evidence>
<evidence type="ECO:0000313" key="6">
    <source>
        <dbReference type="EMBL" id="GJJ06479.1"/>
    </source>
</evidence>
<dbReference type="InterPro" id="IPR037800">
    <property type="entry name" value="GCN5"/>
</dbReference>
<dbReference type="GO" id="GO:0045944">
    <property type="term" value="P:positive regulation of transcription by RNA polymerase II"/>
    <property type="evidence" value="ECO:0007669"/>
    <property type="project" value="TreeGrafter"/>
</dbReference>
<evidence type="ECO:0000256" key="3">
    <source>
        <dbReference type="ARBA" id="ARBA00023315"/>
    </source>
</evidence>
<dbReference type="PANTHER" id="PTHR45750:SF3">
    <property type="entry name" value="HISTONE ACETYLTRANSFERASE"/>
    <property type="match status" value="1"/>
</dbReference>
<dbReference type="PROSITE" id="PS50014">
    <property type="entry name" value="BROMODOMAIN_2"/>
    <property type="match status" value="1"/>
</dbReference>
<dbReference type="Gene3D" id="1.20.920.10">
    <property type="entry name" value="Bromodomain-like"/>
    <property type="match status" value="1"/>
</dbReference>
<evidence type="ECO:0000313" key="7">
    <source>
        <dbReference type="Proteomes" id="UP001050691"/>
    </source>
</evidence>
<dbReference type="SUPFAM" id="SSF47370">
    <property type="entry name" value="Bromodomain"/>
    <property type="match status" value="1"/>
</dbReference>